<keyword evidence="5" id="KW-0560">Oxidoreductase</keyword>
<evidence type="ECO:0000259" key="6">
    <source>
        <dbReference type="Pfam" id="PF07992"/>
    </source>
</evidence>
<dbReference type="PANTHER" id="PTHR42913">
    <property type="entry name" value="APOPTOSIS-INDUCING FACTOR 1"/>
    <property type="match status" value="1"/>
</dbReference>
<proteinExistence type="inferred from homology"/>
<dbReference type="InterPro" id="IPR051169">
    <property type="entry name" value="NADH-Q_oxidoreductase"/>
</dbReference>
<dbReference type="OrthoDB" id="9781621at2"/>
<keyword evidence="4" id="KW-0274">FAD</keyword>
<keyword evidence="3" id="KW-0285">Flavoprotein</keyword>
<sequence length="434" mass="46975">MRSLQQKTRIVILGGGAGGLELAALLAGRKDLHVTLVDMVSSHLWKPRLHEFAAGTVSSSLSEISFYILGQLRGFHFEQGEVIGIDTQDRLVRLDAIRGPSKNNEQGEVLAGERTLPYDYCVVALGGVTPDFNTPGVAENAIRLDGQPDAEYFRQHFIAEMIRARATGVPADVVIIGSGATGTELAAHLRHSERAFAHDDKPEQKLLNITVLEAAPEIMPGAEESLRRELVQRLALLDIKVVTDARISEMQSDEIKTATGEKWPFDIAVWAAGLVGNPVLKTLGDFECDGSGRIKVDAFLRSTISDRVFVIGDSASFVPAGAEKPLPPTAQAASQQAHYLADSLIRHLNGKLVEPFRYKHKGRLVSLAQAGVVGTIGRARKRDLLIQGQFAIAAYDALQRQHQWRVLGPVRGSVAIAADLMSPTHGPPLKLHGG</sequence>
<evidence type="ECO:0000256" key="2">
    <source>
        <dbReference type="ARBA" id="ARBA00005272"/>
    </source>
</evidence>
<dbReference type="RefSeq" id="WP_149296708.1">
    <property type="nucleotide sequence ID" value="NZ_VTWH01000001.1"/>
</dbReference>
<dbReference type="PRINTS" id="PR00368">
    <property type="entry name" value="FADPNR"/>
</dbReference>
<dbReference type="InterPro" id="IPR036188">
    <property type="entry name" value="FAD/NAD-bd_sf"/>
</dbReference>
<dbReference type="SUPFAM" id="SSF51905">
    <property type="entry name" value="FAD/NAD(P)-binding domain"/>
    <property type="match status" value="1"/>
</dbReference>
<evidence type="ECO:0000256" key="1">
    <source>
        <dbReference type="ARBA" id="ARBA00001974"/>
    </source>
</evidence>
<protein>
    <submittedName>
        <fullName evidence="7">FAD-dependent oxidoreductase</fullName>
    </submittedName>
</protein>
<dbReference type="Gene3D" id="3.50.50.100">
    <property type="match status" value="1"/>
</dbReference>
<dbReference type="PANTHER" id="PTHR42913:SF3">
    <property type="entry name" value="64 KDA MITOCHONDRIAL NADH DEHYDROGENASE (EUROFUNG)"/>
    <property type="match status" value="1"/>
</dbReference>
<keyword evidence="8" id="KW-1185">Reference proteome</keyword>
<accession>A0A5B0DY28</accession>
<dbReference type="GO" id="GO:0003955">
    <property type="term" value="F:NAD(P)H dehydrogenase (quinone) activity"/>
    <property type="evidence" value="ECO:0007669"/>
    <property type="project" value="TreeGrafter"/>
</dbReference>
<comment type="similarity">
    <text evidence="2">Belongs to the NADH dehydrogenase family.</text>
</comment>
<feature type="domain" description="FAD/NAD(P)-binding" evidence="6">
    <location>
        <begin position="9"/>
        <end position="337"/>
    </location>
</feature>
<dbReference type="InterPro" id="IPR023753">
    <property type="entry name" value="FAD/NAD-binding_dom"/>
</dbReference>
<evidence type="ECO:0000313" key="7">
    <source>
        <dbReference type="EMBL" id="KAA0971727.1"/>
    </source>
</evidence>
<dbReference type="Pfam" id="PF07992">
    <property type="entry name" value="Pyr_redox_2"/>
    <property type="match status" value="1"/>
</dbReference>
<comment type="caution">
    <text evidence="7">The sequence shown here is derived from an EMBL/GenBank/DDBJ whole genome shotgun (WGS) entry which is preliminary data.</text>
</comment>
<dbReference type="AlphaFoldDB" id="A0A5B0DY28"/>
<reference evidence="7 8" key="1">
    <citation type="submission" date="2019-08" db="EMBL/GenBank/DDBJ databases">
        <title>Aureimonas fodiniaquatilis sp. nov., isolated from a coal mine wastewater.</title>
        <authorList>
            <person name="Kim W."/>
        </authorList>
    </citation>
    <scope>NUCLEOTIDE SEQUENCE [LARGE SCALE GENOMIC DNA]</scope>
    <source>
        <strain evidence="7 8">CAU 1482</strain>
    </source>
</reference>
<dbReference type="GO" id="GO:0019646">
    <property type="term" value="P:aerobic electron transport chain"/>
    <property type="evidence" value="ECO:0007669"/>
    <property type="project" value="TreeGrafter"/>
</dbReference>
<evidence type="ECO:0000313" key="8">
    <source>
        <dbReference type="Proteomes" id="UP000324738"/>
    </source>
</evidence>
<evidence type="ECO:0000256" key="3">
    <source>
        <dbReference type="ARBA" id="ARBA00022630"/>
    </source>
</evidence>
<comment type="cofactor">
    <cofactor evidence="1">
        <name>FAD</name>
        <dbReference type="ChEBI" id="CHEBI:57692"/>
    </cofactor>
</comment>
<evidence type="ECO:0000256" key="4">
    <source>
        <dbReference type="ARBA" id="ARBA00022827"/>
    </source>
</evidence>
<dbReference type="EMBL" id="VTWH01000001">
    <property type="protein sequence ID" value="KAA0971727.1"/>
    <property type="molecule type" value="Genomic_DNA"/>
</dbReference>
<evidence type="ECO:0000256" key="5">
    <source>
        <dbReference type="ARBA" id="ARBA00023002"/>
    </source>
</evidence>
<organism evidence="7 8">
    <name type="scientific">Aureimonas fodinaquatilis</name>
    <dbReference type="NCBI Taxonomy" id="2565783"/>
    <lineage>
        <taxon>Bacteria</taxon>
        <taxon>Pseudomonadati</taxon>
        <taxon>Pseudomonadota</taxon>
        <taxon>Alphaproteobacteria</taxon>
        <taxon>Hyphomicrobiales</taxon>
        <taxon>Aurantimonadaceae</taxon>
        <taxon>Aureimonas</taxon>
    </lineage>
</organism>
<dbReference type="Proteomes" id="UP000324738">
    <property type="component" value="Unassembled WGS sequence"/>
</dbReference>
<gene>
    <name evidence="7" type="ORF">FPY71_00925</name>
</gene>
<name>A0A5B0DY28_9HYPH</name>